<keyword evidence="2" id="KW-1185">Reference proteome</keyword>
<evidence type="ECO:0000313" key="1">
    <source>
        <dbReference type="EMBL" id="GIY03156.1"/>
    </source>
</evidence>
<dbReference type="Proteomes" id="UP001054945">
    <property type="component" value="Unassembled WGS sequence"/>
</dbReference>
<proteinExistence type="predicted"/>
<comment type="caution">
    <text evidence="1">The sequence shown here is derived from an EMBL/GenBank/DDBJ whole genome shotgun (WGS) entry which is preliminary data.</text>
</comment>
<gene>
    <name evidence="1" type="ORF">CEXT_605251</name>
</gene>
<dbReference type="AlphaFoldDB" id="A0AAV4Q3Q7"/>
<organism evidence="1 2">
    <name type="scientific">Caerostris extrusa</name>
    <name type="common">Bark spider</name>
    <name type="synonym">Caerostris bankana</name>
    <dbReference type="NCBI Taxonomy" id="172846"/>
    <lineage>
        <taxon>Eukaryota</taxon>
        <taxon>Metazoa</taxon>
        <taxon>Ecdysozoa</taxon>
        <taxon>Arthropoda</taxon>
        <taxon>Chelicerata</taxon>
        <taxon>Arachnida</taxon>
        <taxon>Araneae</taxon>
        <taxon>Araneomorphae</taxon>
        <taxon>Entelegynae</taxon>
        <taxon>Araneoidea</taxon>
        <taxon>Araneidae</taxon>
        <taxon>Caerostris</taxon>
    </lineage>
</organism>
<dbReference type="EMBL" id="BPLR01005547">
    <property type="protein sequence ID" value="GIY03156.1"/>
    <property type="molecule type" value="Genomic_DNA"/>
</dbReference>
<accession>A0AAV4Q3Q7</accession>
<protein>
    <submittedName>
        <fullName evidence="1">Uncharacterized protein</fullName>
    </submittedName>
</protein>
<name>A0AAV4Q3Q7_CAEEX</name>
<reference evidence="1 2" key="1">
    <citation type="submission" date="2021-06" db="EMBL/GenBank/DDBJ databases">
        <title>Caerostris extrusa draft genome.</title>
        <authorList>
            <person name="Kono N."/>
            <person name="Arakawa K."/>
        </authorList>
    </citation>
    <scope>NUCLEOTIDE SEQUENCE [LARGE SCALE GENOMIC DNA]</scope>
</reference>
<sequence length="149" mass="16922">MIDDFQFCEVFIMHQPSYPVTGTNAAGHFQASGCEQQTLQPPPRIRICTPPEKRLIQDPFSGLQSPKTAAFEFFIFIFKVSRYISAVKAGYLYNATCILQLCGQFLSSLAYFAADGLQNIPRIFMTFYRAESVISVTDLHFQVERELCK</sequence>
<evidence type="ECO:0000313" key="2">
    <source>
        <dbReference type="Proteomes" id="UP001054945"/>
    </source>
</evidence>